<dbReference type="Proteomes" id="UP000887580">
    <property type="component" value="Unplaced"/>
</dbReference>
<evidence type="ECO:0000313" key="1">
    <source>
        <dbReference type="Proteomes" id="UP000887580"/>
    </source>
</evidence>
<accession>A0AC35FLF9</accession>
<name>A0AC35FLF9_9BILA</name>
<sequence length="132" mass="15020">MGLHQSEKEETMASNTPSKSNGTSHPFNSSLEQNIIAISKIFDNITFDKLAKLLNTDKNTVEKTAAEMVNQGRLKASLDQAHSLIYFQKSEDVVSIDQQFLRACQESNTIYNRILEKYPEWYAKKFPESVSQ</sequence>
<evidence type="ECO:0000313" key="2">
    <source>
        <dbReference type="WBParaSite" id="PS1159_v2.g18680.t1"/>
    </source>
</evidence>
<reference evidence="2" key="1">
    <citation type="submission" date="2022-11" db="UniProtKB">
        <authorList>
            <consortium name="WormBaseParasite"/>
        </authorList>
    </citation>
    <scope>IDENTIFICATION</scope>
</reference>
<dbReference type="WBParaSite" id="PS1159_v2.g18680.t1">
    <property type="protein sequence ID" value="PS1159_v2.g18680.t1"/>
    <property type="gene ID" value="PS1159_v2.g18680"/>
</dbReference>
<protein>
    <submittedName>
        <fullName evidence="2">PCI domain-containing protein</fullName>
    </submittedName>
</protein>
<proteinExistence type="predicted"/>
<organism evidence="1 2">
    <name type="scientific">Panagrolaimus sp. PS1159</name>
    <dbReference type="NCBI Taxonomy" id="55785"/>
    <lineage>
        <taxon>Eukaryota</taxon>
        <taxon>Metazoa</taxon>
        <taxon>Ecdysozoa</taxon>
        <taxon>Nematoda</taxon>
        <taxon>Chromadorea</taxon>
        <taxon>Rhabditida</taxon>
        <taxon>Tylenchina</taxon>
        <taxon>Panagrolaimomorpha</taxon>
        <taxon>Panagrolaimoidea</taxon>
        <taxon>Panagrolaimidae</taxon>
        <taxon>Panagrolaimus</taxon>
    </lineage>
</organism>